<evidence type="ECO:0000313" key="1">
    <source>
        <dbReference type="EMBL" id="CAF5221510.1"/>
    </source>
</evidence>
<comment type="caution">
    <text evidence="1">The sequence shown here is derived from an EMBL/GenBank/DDBJ whole genome shotgun (WGS) entry which is preliminary data.</text>
</comment>
<protein>
    <submittedName>
        <fullName evidence="1">Uncharacterized protein</fullName>
    </submittedName>
</protein>
<reference evidence="1" key="1">
    <citation type="submission" date="2021-02" db="EMBL/GenBank/DDBJ databases">
        <authorList>
            <person name="Nowell W R."/>
        </authorList>
    </citation>
    <scope>NUCLEOTIDE SEQUENCE</scope>
</reference>
<evidence type="ECO:0000313" key="2">
    <source>
        <dbReference type="Proteomes" id="UP000681720"/>
    </source>
</evidence>
<gene>
    <name evidence="1" type="ORF">GIL414_LOCUS84586</name>
</gene>
<proteinExistence type="predicted"/>
<accession>A0A8S3JVJ9</accession>
<dbReference type="Proteomes" id="UP000681720">
    <property type="component" value="Unassembled WGS sequence"/>
</dbReference>
<feature type="non-terminal residue" evidence="1">
    <location>
        <position position="168"/>
    </location>
</feature>
<organism evidence="1 2">
    <name type="scientific">Rotaria magnacalcarata</name>
    <dbReference type="NCBI Taxonomy" id="392030"/>
    <lineage>
        <taxon>Eukaryota</taxon>
        <taxon>Metazoa</taxon>
        <taxon>Spiralia</taxon>
        <taxon>Gnathifera</taxon>
        <taxon>Rotifera</taxon>
        <taxon>Eurotatoria</taxon>
        <taxon>Bdelloidea</taxon>
        <taxon>Philodinida</taxon>
        <taxon>Philodinidae</taxon>
        <taxon>Rotaria</taxon>
    </lineage>
</organism>
<dbReference type="AlphaFoldDB" id="A0A8S3JVJ9"/>
<sequence>MNDFQTFKNQSSYRLSPEVIAIKKEIDILSMLYLIVGAQIQEYPENYPFEISVRLLALFSIKPHVTNLIKQLDEQSVRHCSLVVPYCQLQPPGSGLIFSMNRHTTPIIDMDFTDDQMVLISLSDRIVVIDMQATKTVLDINLPTLDEPYLNSSTLPDIYQFYGSDEAE</sequence>
<name>A0A8S3JVJ9_9BILA</name>
<dbReference type="EMBL" id="CAJOBJ010366897">
    <property type="protein sequence ID" value="CAF5221510.1"/>
    <property type="molecule type" value="Genomic_DNA"/>
</dbReference>